<dbReference type="PANTHER" id="PTHR41164:SF1">
    <property type="entry name" value="CURLI PRODUCTION ASSEMBLY_TRANSPORT COMPONENT CSGG"/>
    <property type="match status" value="1"/>
</dbReference>
<comment type="caution">
    <text evidence="7">The sequence shown here is derived from an EMBL/GenBank/DDBJ whole genome shotgun (WGS) entry which is preliminary data.</text>
</comment>
<dbReference type="EMBL" id="JACHGW010000002">
    <property type="protein sequence ID" value="MBB6050012.1"/>
    <property type="molecule type" value="Genomic_DNA"/>
</dbReference>
<keyword evidence="5" id="KW-0449">Lipoprotein</keyword>
<dbReference type="Gene3D" id="3.40.50.10610">
    <property type="entry name" value="ABC-type transport auxiliary lipoprotein component"/>
    <property type="match status" value="1"/>
</dbReference>
<evidence type="ECO:0000256" key="6">
    <source>
        <dbReference type="SAM" id="SignalP"/>
    </source>
</evidence>
<dbReference type="Pfam" id="PF03783">
    <property type="entry name" value="CsgG"/>
    <property type="match status" value="1"/>
</dbReference>
<protein>
    <submittedName>
        <fullName evidence="7">Curli biogenesis system outer membrane secretion channel CsgG</fullName>
    </submittedName>
</protein>
<gene>
    <name evidence="7" type="ORF">HNQ39_001803</name>
</gene>
<evidence type="ECO:0000256" key="5">
    <source>
        <dbReference type="ARBA" id="ARBA00023288"/>
    </source>
</evidence>
<dbReference type="Proteomes" id="UP000520814">
    <property type="component" value="Unassembled WGS sequence"/>
</dbReference>
<evidence type="ECO:0000313" key="8">
    <source>
        <dbReference type="Proteomes" id="UP000520814"/>
    </source>
</evidence>
<name>A0A7W9W6Y0_ARMRO</name>
<keyword evidence="2 6" id="KW-0732">Signal</keyword>
<keyword evidence="1" id="KW-1003">Cell membrane</keyword>
<dbReference type="InterPro" id="IPR005534">
    <property type="entry name" value="Curli_assmbl/transp-comp_CsgG"/>
</dbReference>
<dbReference type="GO" id="GO:0030288">
    <property type="term" value="C:outer membrane-bounded periplasmic space"/>
    <property type="evidence" value="ECO:0007669"/>
    <property type="project" value="InterPro"/>
</dbReference>
<keyword evidence="4" id="KW-0564">Palmitate</keyword>
<evidence type="ECO:0000313" key="7">
    <source>
        <dbReference type="EMBL" id="MBB6050012.1"/>
    </source>
</evidence>
<organism evidence="7 8">
    <name type="scientific">Armatimonas rosea</name>
    <dbReference type="NCBI Taxonomy" id="685828"/>
    <lineage>
        <taxon>Bacteria</taxon>
        <taxon>Bacillati</taxon>
        <taxon>Armatimonadota</taxon>
        <taxon>Armatimonadia</taxon>
        <taxon>Armatimonadales</taxon>
        <taxon>Armatimonadaceae</taxon>
        <taxon>Armatimonas</taxon>
    </lineage>
</organism>
<evidence type="ECO:0000256" key="2">
    <source>
        <dbReference type="ARBA" id="ARBA00022729"/>
    </source>
</evidence>
<dbReference type="PANTHER" id="PTHR41164">
    <property type="entry name" value="CURLI PRODUCTION ASSEMBLY/TRANSPORT COMPONENT CSGG"/>
    <property type="match status" value="1"/>
</dbReference>
<keyword evidence="8" id="KW-1185">Reference proteome</keyword>
<evidence type="ECO:0000256" key="1">
    <source>
        <dbReference type="ARBA" id="ARBA00022475"/>
    </source>
</evidence>
<dbReference type="RefSeq" id="WP_184194152.1">
    <property type="nucleotide sequence ID" value="NZ_JACHGW010000002.1"/>
</dbReference>
<proteinExistence type="predicted"/>
<evidence type="ECO:0000256" key="4">
    <source>
        <dbReference type="ARBA" id="ARBA00023139"/>
    </source>
</evidence>
<keyword evidence="3" id="KW-0472">Membrane</keyword>
<evidence type="ECO:0000256" key="3">
    <source>
        <dbReference type="ARBA" id="ARBA00023136"/>
    </source>
</evidence>
<feature type="chain" id="PRO_5031334348" evidence="6">
    <location>
        <begin position="28"/>
        <end position="361"/>
    </location>
</feature>
<accession>A0A7W9W6Y0</accession>
<dbReference type="AlphaFoldDB" id="A0A7W9W6Y0"/>
<feature type="signal peptide" evidence="6">
    <location>
        <begin position="1"/>
        <end position="27"/>
    </location>
</feature>
<sequence>MNLNNNTLFALTALATLLVATPKASFAQEPTGATQAAPEAPKTKRVMVSTFLQLDRKVKDSMPLGQEIADMFTQRLVQQGARVVERAELAVLEKERGMSAGTADKGGIQELARLKGAAVAVMGKITEFNIVERPTNQGTEVAKSVLGRFGGNRNNVPNPSAKAYELRVAIDVRLVSVETGDILATSSTLVTEGTDESDINSLLSKSFGGGELLKLGLNSVLGKNAPQQTAPPPTDKNSAWNETKVGQCAQRAVQQLVVRLMDKIPVATENDFEDMKVYALQFQGLGDYSEATQLTDVLGKLKGVASAEIKNYTPELTELTVKGSAKVLRGIASLLLAEESLKSFNLRVVSANQDTMVFKKS</sequence>
<reference evidence="7 8" key="1">
    <citation type="submission" date="2020-08" db="EMBL/GenBank/DDBJ databases">
        <title>Genomic Encyclopedia of Type Strains, Phase IV (KMG-IV): sequencing the most valuable type-strain genomes for metagenomic binning, comparative biology and taxonomic classification.</title>
        <authorList>
            <person name="Goeker M."/>
        </authorList>
    </citation>
    <scope>NUCLEOTIDE SEQUENCE [LARGE SCALE GENOMIC DNA]</scope>
    <source>
        <strain evidence="7 8">DSM 23562</strain>
    </source>
</reference>